<reference evidence="2" key="1">
    <citation type="journal article" date="2012" name="PLoS ONE">
        <title>Gene sets for utilization of primary and secondary nutrition supplies in the distal gut of endangered iberian lynx.</title>
        <authorList>
            <person name="Alcaide M."/>
            <person name="Messina E."/>
            <person name="Richter M."/>
            <person name="Bargiela R."/>
            <person name="Peplies J."/>
            <person name="Huws S.A."/>
            <person name="Newbold C.J."/>
            <person name="Golyshin P.N."/>
            <person name="Simon M.A."/>
            <person name="Lopez G."/>
            <person name="Yakimov M.M."/>
            <person name="Ferrer M."/>
        </authorList>
    </citation>
    <scope>NUCLEOTIDE SEQUENCE</scope>
</reference>
<name>J9CH77_9ZZZZ</name>
<evidence type="ECO:0000313" key="2">
    <source>
        <dbReference type="EMBL" id="EJW99425.1"/>
    </source>
</evidence>
<dbReference type="Pfam" id="PF15919">
    <property type="entry name" value="HicB_lk_antitox"/>
    <property type="match status" value="1"/>
</dbReference>
<sequence length="47" mass="5316">MKFIYPAIFRKTEEGTYTGFFPDLECCYAKGETLDEAIENANEAACN</sequence>
<dbReference type="EMBL" id="AMCI01003810">
    <property type="protein sequence ID" value="EJW99425.1"/>
    <property type="molecule type" value="Genomic_DNA"/>
</dbReference>
<proteinExistence type="predicted"/>
<dbReference type="SUPFAM" id="SSF143100">
    <property type="entry name" value="TTHA1013/TTHA0281-like"/>
    <property type="match status" value="1"/>
</dbReference>
<comment type="caution">
    <text evidence="2">The sequence shown here is derived from an EMBL/GenBank/DDBJ whole genome shotgun (WGS) entry which is preliminary data.</text>
</comment>
<feature type="non-terminal residue" evidence="2">
    <location>
        <position position="47"/>
    </location>
</feature>
<organism evidence="2">
    <name type="scientific">gut metagenome</name>
    <dbReference type="NCBI Taxonomy" id="749906"/>
    <lineage>
        <taxon>unclassified sequences</taxon>
        <taxon>metagenomes</taxon>
        <taxon>organismal metagenomes</taxon>
    </lineage>
</organism>
<protein>
    <submittedName>
        <fullName evidence="2">Protein containing Uncharacterized protein family UPF0150 domain protein</fullName>
    </submittedName>
</protein>
<accession>J9CH77</accession>
<evidence type="ECO:0000259" key="1">
    <source>
        <dbReference type="Pfam" id="PF15919"/>
    </source>
</evidence>
<feature type="domain" description="HicB-like antitoxin of toxin-antitoxin system" evidence="1">
    <location>
        <begin position="5"/>
        <end position="45"/>
    </location>
</feature>
<dbReference type="InterPro" id="IPR035069">
    <property type="entry name" value="TTHA1013/TTHA0281-like"/>
</dbReference>
<dbReference type="Gene3D" id="3.30.160.250">
    <property type="match status" value="1"/>
</dbReference>
<gene>
    <name evidence="2" type="ORF">EVA_12467</name>
</gene>
<dbReference type="InterPro" id="IPR031807">
    <property type="entry name" value="HicB-like"/>
</dbReference>
<dbReference type="AlphaFoldDB" id="J9CH77"/>